<accession>A0A6C0DW36</accession>
<evidence type="ECO:0000313" key="2">
    <source>
        <dbReference type="EMBL" id="QHT20688.1"/>
    </source>
</evidence>
<organism evidence="2">
    <name type="scientific">viral metagenome</name>
    <dbReference type="NCBI Taxonomy" id="1070528"/>
    <lineage>
        <taxon>unclassified sequences</taxon>
        <taxon>metagenomes</taxon>
        <taxon>organismal metagenomes</taxon>
    </lineage>
</organism>
<proteinExistence type="predicted"/>
<dbReference type="InterPro" id="IPR056698">
    <property type="entry name" value="DUF7796"/>
</dbReference>
<sequence length="209" mass="24713">MKIAIFFSGRIKGYEHTFSHLKSIIDKYNPIFFTSLNQESEDEYTKTFCEKFNIKTDQINYEKTILPDSLKDVNSGSHVLNTYSMFYHNYKGFSLIEKYQTSYNIHFDVIVKYRAEINSSDILKFDETENDKLYIPNGLDYGGVNDQIAYGNFDIMKKYCELGNDNVEKIHLEKKIRYHPETLLFHHIKSFKLSIVRPNFSYQLDGSRR</sequence>
<dbReference type="AlphaFoldDB" id="A0A6C0DW36"/>
<dbReference type="EMBL" id="MN739680">
    <property type="protein sequence ID" value="QHT20688.1"/>
    <property type="molecule type" value="Genomic_DNA"/>
</dbReference>
<name>A0A6C0DW36_9ZZZZ</name>
<protein>
    <recommendedName>
        <fullName evidence="1">DUF7796 domain-containing protein</fullName>
    </recommendedName>
</protein>
<dbReference type="Pfam" id="PF25072">
    <property type="entry name" value="DUF7796"/>
    <property type="match status" value="1"/>
</dbReference>
<reference evidence="2" key="1">
    <citation type="journal article" date="2020" name="Nature">
        <title>Giant virus diversity and host interactions through global metagenomics.</title>
        <authorList>
            <person name="Schulz F."/>
            <person name="Roux S."/>
            <person name="Paez-Espino D."/>
            <person name="Jungbluth S."/>
            <person name="Walsh D.A."/>
            <person name="Denef V.J."/>
            <person name="McMahon K.D."/>
            <person name="Konstantinidis K.T."/>
            <person name="Eloe-Fadrosh E.A."/>
            <person name="Kyrpides N.C."/>
            <person name="Woyke T."/>
        </authorList>
    </citation>
    <scope>NUCLEOTIDE SEQUENCE</scope>
    <source>
        <strain evidence="2">GVMAG-M-3300023174-68</strain>
    </source>
</reference>
<feature type="domain" description="DUF7796" evidence="1">
    <location>
        <begin position="92"/>
        <end position="154"/>
    </location>
</feature>
<evidence type="ECO:0000259" key="1">
    <source>
        <dbReference type="Pfam" id="PF25072"/>
    </source>
</evidence>